<dbReference type="RefSeq" id="WP_342810152.1">
    <property type="nucleotide sequence ID" value="NZ_JAOPJZ010000023.1"/>
</dbReference>
<name>A0AAP2ZBR3_9EURY</name>
<evidence type="ECO:0000313" key="1">
    <source>
        <dbReference type="EMBL" id="MCU4753845.1"/>
    </source>
</evidence>
<sequence length="241" mass="26248">MEARSRGERADGALFAQTLESLKQEGANILLVGPGAKAAHERVCCRLLGELSDQPRYRLIVTASETTYRGHSCTAAETGPETNVFKIDPPADGQSAGSTDSAVLAAENRCETETKETHLTHTPEVSLSVLGSAVFDAVTEIEAGSDGLEPAELRVCVDSLVPFLSDYQTETVFRFLHMTTASVKQVSGMGHFHLPLDADHDAVNLLEPLFDATVEVRIRDGGYEQRWYLRDSNGPSEWIEL</sequence>
<dbReference type="InterPro" id="IPR055927">
    <property type="entry name" value="DUF7504"/>
</dbReference>
<comment type="caution">
    <text evidence="1">The sequence shown here is derived from an EMBL/GenBank/DDBJ whole genome shotgun (WGS) entry which is preliminary data.</text>
</comment>
<dbReference type="EMBL" id="JAOPJZ010000023">
    <property type="protein sequence ID" value="MCU4753845.1"/>
    <property type="molecule type" value="Genomic_DNA"/>
</dbReference>
<dbReference type="AlphaFoldDB" id="A0AAP2ZBR3"/>
<accession>A0AAP2ZBR3</accession>
<keyword evidence="2" id="KW-1185">Reference proteome</keyword>
<dbReference type="Proteomes" id="UP001321047">
    <property type="component" value="Unassembled WGS sequence"/>
</dbReference>
<dbReference type="Pfam" id="PF24336">
    <property type="entry name" value="DUF7504"/>
    <property type="match status" value="1"/>
</dbReference>
<protein>
    <submittedName>
        <fullName evidence="1">Uncharacterized protein</fullName>
    </submittedName>
</protein>
<evidence type="ECO:0000313" key="2">
    <source>
        <dbReference type="Proteomes" id="UP001321047"/>
    </source>
</evidence>
<gene>
    <name evidence="1" type="ORF">OB919_17970</name>
</gene>
<proteinExistence type="predicted"/>
<reference evidence="1 2" key="1">
    <citation type="submission" date="2022-09" db="EMBL/GenBank/DDBJ databases">
        <title>Enrichment on poylsaccharides allowed isolation of novel metabolic and taxonomic groups of Haloarchaea.</title>
        <authorList>
            <person name="Sorokin D.Y."/>
            <person name="Elcheninov A.G."/>
            <person name="Khizhniak T.V."/>
            <person name="Kolganova T.V."/>
            <person name="Kublanov I.V."/>
        </authorList>
    </citation>
    <scope>NUCLEOTIDE SEQUENCE [LARGE SCALE GENOMIC DNA]</scope>
    <source>
        <strain evidence="1 2">AArc-curdl1</strain>
    </source>
</reference>
<organism evidence="1 2">
    <name type="scientific">Natronosalvus hydrolyticus</name>
    <dbReference type="NCBI Taxonomy" id="2979988"/>
    <lineage>
        <taxon>Archaea</taxon>
        <taxon>Methanobacteriati</taxon>
        <taxon>Methanobacteriota</taxon>
        <taxon>Stenosarchaea group</taxon>
        <taxon>Halobacteria</taxon>
        <taxon>Halobacteriales</taxon>
        <taxon>Natrialbaceae</taxon>
        <taxon>Natronosalvus</taxon>
    </lineage>
</organism>